<dbReference type="InterPro" id="IPR001807">
    <property type="entry name" value="ClC"/>
</dbReference>
<feature type="transmembrane region" description="Helical" evidence="10">
    <location>
        <begin position="244"/>
        <end position="266"/>
    </location>
</feature>
<feature type="transmembrane region" description="Helical" evidence="10">
    <location>
        <begin position="278"/>
        <end position="302"/>
    </location>
</feature>
<dbReference type="GO" id="GO:0034707">
    <property type="term" value="C:chloride channel complex"/>
    <property type="evidence" value="ECO:0007669"/>
    <property type="project" value="UniProtKB-KW"/>
</dbReference>
<dbReference type="Gene3D" id="3.10.580.10">
    <property type="entry name" value="CBS-domain"/>
    <property type="match status" value="1"/>
</dbReference>
<evidence type="ECO:0000256" key="1">
    <source>
        <dbReference type="ARBA" id="ARBA00004141"/>
    </source>
</evidence>
<reference evidence="12 13" key="1">
    <citation type="journal article" date="2021" name="Elife">
        <title>Chloroplast acquisition without the gene transfer in kleptoplastic sea slugs, Plakobranchus ocellatus.</title>
        <authorList>
            <person name="Maeda T."/>
            <person name="Takahashi S."/>
            <person name="Yoshida T."/>
            <person name="Shimamura S."/>
            <person name="Takaki Y."/>
            <person name="Nagai Y."/>
            <person name="Toyoda A."/>
            <person name="Suzuki Y."/>
            <person name="Arimoto A."/>
            <person name="Ishii H."/>
            <person name="Satoh N."/>
            <person name="Nishiyama T."/>
            <person name="Hasebe M."/>
            <person name="Maruyama T."/>
            <person name="Minagawa J."/>
            <person name="Obokata J."/>
            <person name="Shigenobu S."/>
        </authorList>
    </citation>
    <scope>NUCLEOTIDE SEQUENCE [LARGE SCALE GENOMIC DNA]</scope>
</reference>
<dbReference type="InterPro" id="IPR050368">
    <property type="entry name" value="ClC-type_chloride_channel"/>
</dbReference>
<dbReference type="SUPFAM" id="SSF81340">
    <property type="entry name" value="Clc chloride channel"/>
    <property type="match status" value="1"/>
</dbReference>
<evidence type="ECO:0000256" key="6">
    <source>
        <dbReference type="ARBA" id="ARBA00023136"/>
    </source>
</evidence>
<organism evidence="12 13">
    <name type="scientific">Elysia marginata</name>
    <dbReference type="NCBI Taxonomy" id="1093978"/>
    <lineage>
        <taxon>Eukaryota</taxon>
        <taxon>Metazoa</taxon>
        <taxon>Spiralia</taxon>
        <taxon>Lophotrochozoa</taxon>
        <taxon>Mollusca</taxon>
        <taxon>Gastropoda</taxon>
        <taxon>Heterobranchia</taxon>
        <taxon>Euthyneura</taxon>
        <taxon>Panpulmonata</taxon>
        <taxon>Sacoglossa</taxon>
        <taxon>Placobranchoidea</taxon>
        <taxon>Plakobranchidae</taxon>
        <taxon>Elysia</taxon>
    </lineage>
</organism>
<dbReference type="InterPro" id="IPR046342">
    <property type="entry name" value="CBS_dom_sf"/>
</dbReference>
<feature type="transmembrane region" description="Helical" evidence="10">
    <location>
        <begin position="314"/>
        <end position="334"/>
    </location>
</feature>
<evidence type="ECO:0000256" key="2">
    <source>
        <dbReference type="ARBA" id="ARBA00022448"/>
    </source>
</evidence>
<dbReference type="PRINTS" id="PR00762">
    <property type="entry name" value="CLCHANNEL"/>
</dbReference>
<dbReference type="EMBL" id="BMAT01011691">
    <property type="protein sequence ID" value="GFR77473.1"/>
    <property type="molecule type" value="Genomic_DNA"/>
</dbReference>
<dbReference type="GO" id="GO:0005254">
    <property type="term" value="F:chloride channel activity"/>
    <property type="evidence" value="ECO:0007669"/>
    <property type="project" value="UniProtKB-KW"/>
</dbReference>
<feature type="transmembrane region" description="Helical" evidence="10">
    <location>
        <begin position="53"/>
        <end position="78"/>
    </location>
</feature>
<accession>A0AAV4FVW1</accession>
<keyword evidence="3 10" id="KW-0812">Transmembrane</keyword>
<evidence type="ECO:0000256" key="5">
    <source>
        <dbReference type="ARBA" id="ARBA00023065"/>
    </source>
</evidence>
<proteinExistence type="predicted"/>
<feature type="transmembrane region" description="Helical" evidence="10">
    <location>
        <begin position="165"/>
        <end position="183"/>
    </location>
</feature>
<dbReference type="SUPFAM" id="SSF54631">
    <property type="entry name" value="CBS-domain pair"/>
    <property type="match status" value="1"/>
</dbReference>
<name>A0AAV4FVW1_9GAST</name>
<evidence type="ECO:0000259" key="11">
    <source>
        <dbReference type="Pfam" id="PF00571"/>
    </source>
</evidence>
<dbReference type="Gene3D" id="1.10.3080.10">
    <property type="entry name" value="Clc chloride channel"/>
    <property type="match status" value="1"/>
</dbReference>
<protein>
    <submittedName>
        <fullName evidence="12">Chloride channel protein</fullName>
    </submittedName>
</protein>
<evidence type="ECO:0000256" key="10">
    <source>
        <dbReference type="SAM" id="Phobius"/>
    </source>
</evidence>
<evidence type="ECO:0000256" key="9">
    <source>
        <dbReference type="ARBA" id="ARBA00023303"/>
    </source>
</evidence>
<dbReference type="InterPro" id="IPR000644">
    <property type="entry name" value="CBS_dom"/>
</dbReference>
<comment type="subcellular location">
    <subcellularLocation>
        <location evidence="1">Membrane</location>
        <topology evidence="1">Multi-pass membrane protein</topology>
    </subcellularLocation>
</comment>
<keyword evidence="6 10" id="KW-0472">Membrane</keyword>
<gene>
    <name evidence="12" type="ORF">ElyMa_005826100</name>
</gene>
<keyword evidence="13" id="KW-1185">Reference proteome</keyword>
<feature type="transmembrane region" description="Helical" evidence="10">
    <location>
        <begin position="215"/>
        <end position="237"/>
    </location>
</feature>
<dbReference type="CDD" id="cd00400">
    <property type="entry name" value="Voltage_gated_ClC"/>
    <property type="match status" value="1"/>
</dbReference>
<comment type="caution">
    <text evidence="12">The sequence shown here is derived from an EMBL/GenBank/DDBJ whole genome shotgun (WGS) entry which is preliminary data.</text>
</comment>
<evidence type="ECO:0000313" key="12">
    <source>
        <dbReference type="EMBL" id="GFR77473.1"/>
    </source>
</evidence>
<keyword evidence="2" id="KW-0813">Transport</keyword>
<keyword evidence="8" id="KW-0868">Chloride</keyword>
<dbReference type="PANTHER" id="PTHR43427:SF6">
    <property type="entry name" value="CHLORIDE CHANNEL PROTEIN CLC-E"/>
    <property type="match status" value="1"/>
</dbReference>
<keyword evidence="9" id="KW-0407">Ion channel</keyword>
<evidence type="ECO:0000256" key="8">
    <source>
        <dbReference type="ARBA" id="ARBA00023214"/>
    </source>
</evidence>
<dbReference type="Proteomes" id="UP000762676">
    <property type="component" value="Unassembled WGS sequence"/>
</dbReference>
<feature type="transmembrane region" description="Helical" evidence="10">
    <location>
        <begin position="127"/>
        <end position="144"/>
    </location>
</feature>
<dbReference type="Pfam" id="PF00654">
    <property type="entry name" value="Voltage_CLC"/>
    <property type="match status" value="1"/>
</dbReference>
<dbReference type="PANTHER" id="PTHR43427">
    <property type="entry name" value="CHLORIDE CHANNEL PROTEIN CLC-E"/>
    <property type="match status" value="1"/>
</dbReference>
<feature type="domain" description="CBS" evidence="11">
    <location>
        <begin position="426"/>
        <end position="480"/>
    </location>
</feature>
<feature type="transmembrane region" description="Helical" evidence="10">
    <location>
        <begin position="85"/>
        <end position="107"/>
    </location>
</feature>
<keyword evidence="5" id="KW-0406">Ion transport</keyword>
<evidence type="ECO:0000256" key="3">
    <source>
        <dbReference type="ARBA" id="ARBA00022692"/>
    </source>
</evidence>
<dbReference type="Pfam" id="PF00571">
    <property type="entry name" value="CBS"/>
    <property type="match status" value="1"/>
</dbReference>
<keyword evidence="7" id="KW-0869">Chloride channel</keyword>
<sequence>MSRFQMIGSILTAPITVGFGGSVGLEGPTVATGAAFGSNISRLLHLSQTQRTLMVGCACAGAMSAIFKAPIAAIVFAVEVFSLDLTLISLLPLLGATLSAIITSYLFFGSEILLPFELEKGFSISDLPFYALLGVFCAFVSLYFSKVYEKTHHFFYQLKTPIKRILVGGLSIGILIYLIPPLYGEGFSVINAIIKGHPETVLDINILGLDTSNEITLVLLLLCLMAFKVVGASITFGAGGVGGIFAPTLFMGSTLGYTFAKVFNWWGIFPHSVSLSNFALVGMAGLMAGILHAPLTAIFLIAELTGGYKLFVPLMLTSGISYAVVKNFVSYSIYNMELVRKGELITHNKDHAVLSLMDIQRVIETNFIAIFPSMTLGNVVRDAVIKSNRNIFPVIEPKTKIFLGIILLDDIRSVMFDKGMYDRITVQELMRKAPEVIEITQDKMTVIMKKFEGSGAWNIPVLDNKKYLGFVSKSKLLTAYRRKLIEVTPRA</sequence>
<evidence type="ECO:0000313" key="13">
    <source>
        <dbReference type="Proteomes" id="UP000762676"/>
    </source>
</evidence>
<keyword evidence="4 10" id="KW-1133">Transmembrane helix</keyword>
<dbReference type="AlphaFoldDB" id="A0AAV4FVW1"/>
<evidence type="ECO:0000256" key="7">
    <source>
        <dbReference type="ARBA" id="ARBA00023173"/>
    </source>
</evidence>
<evidence type="ECO:0000256" key="4">
    <source>
        <dbReference type="ARBA" id="ARBA00022989"/>
    </source>
</evidence>
<dbReference type="InterPro" id="IPR014743">
    <property type="entry name" value="Cl-channel_core"/>
</dbReference>